<dbReference type="Gene3D" id="3.40.50.1010">
    <property type="entry name" value="5'-nuclease"/>
    <property type="match status" value="1"/>
</dbReference>
<accession>A0ABY1NG01</accession>
<comment type="caution">
    <text evidence="2">The sequence shown here is derived from an EMBL/GenBank/DDBJ whole genome shotgun (WGS) entry which is preliminary data.</text>
</comment>
<protein>
    <submittedName>
        <fullName evidence="2">Predicted nucleic acid-binding protein, contains PIN domain</fullName>
    </submittedName>
</protein>
<proteinExistence type="predicted"/>
<dbReference type="InterPro" id="IPR002716">
    <property type="entry name" value="PIN_dom"/>
</dbReference>
<keyword evidence="3" id="KW-1185">Reference proteome</keyword>
<evidence type="ECO:0000313" key="3">
    <source>
        <dbReference type="Proteomes" id="UP001157911"/>
    </source>
</evidence>
<evidence type="ECO:0000259" key="1">
    <source>
        <dbReference type="Pfam" id="PF01850"/>
    </source>
</evidence>
<evidence type="ECO:0000313" key="2">
    <source>
        <dbReference type="EMBL" id="SMP08728.1"/>
    </source>
</evidence>
<dbReference type="InterPro" id="IPR029060">
    <property type="entry name" value="PIN-like_dom_sf"/>
</dbReference>
<gene>
    <name evidence="2" type="ORF">SAMN06265339_0643</name>
</gene>
<dbReference type="EMBL" id="FXUB01000001">
    <property type="protein sequence ID" value="SMP08728.1"/>
    <property type="molecule type" value="Genomic_DNA"/>
</dbReference>
<name>A0ABY1NG01_9BACT</name>
<dbReference type="SUPFAM" id="SSF88723">
    <property type="entry name" value="PIN domain-like"/>
    <property type="match status" value="1"/>
</dbReference>
<organism evidence="2 3">
    <name type="scientific">Desulfurobacterium pacificum</name>
    <dbReference type="NCBI Taxonomy" id="240166"/>
    <lineage>
        <taxon>Bacteria</taxon>
        <taxon>Pseudomonadati</taxon>
        <taxon>Aquificota</taxon>
        <taxon>Aquificia</taxon>
        <taxon>Desulfurobacteriales</taxon>
        <taxon>Desulfurobacteriaceae</taxon>
        <taxon>Desulfurobacterium</taxon>
    </lineage>
</organism>
<reference evidence="2 3" key="1">
    <citation type="submission" date="2017-05" db="EMBL/GenBank/DDBJ databases">
        <authorList>
            <person name="Varghese N."/>
            <person name="Submissions S."/>
        </authorList>
    </citation>
    <scope>NUCLEOTIDE SEQUENCE [LARGE SCALE GENOMIC DNA]</scope>
    <source>
        <strain evidence="2 3">DSM 15522</strain>
    </source>
</reference>
<feature type="domain" description="PIN" evidence="1">
    <location>
        <begin position="8"/>
        <end position="124"/>
    </location>
</feature>
<sequence>MTKQIKAFFDTNILAYEFDSRNTTKQEIASTLLTQWRTSGRIVISTQVLQELFVVLTKKLKPPLKESIAKEVIKTYSEFPVVIVNPNLILKAISIKERHKFSFWDSLILSTAIEAKCSILFTEDLSHGTVIEGVQIINPFLKEEKR</sequence>
<dbReference type="Proteomes" id="UP001157911">
    <property type="component" value="Unassembled WGS sequence"/>
</dbReference>
<dbReference type="Pfam" id="PF01850">
    <property type="entry name" value="PIN"/>
    <property type="match status" value="1"/>
</dbReference>
<dbReference type="RefSeq" id="WP_283400138.1">
    <property type="nucleotide sequence ID" value="NZ_FXUB01000001.1"/>
</dbReference>
<dbReference type="CDD" id="cd18692">
    <property type="entry name" value="PIN_VapC-like"/>
    <property type="match status" value="1"/>
</dbReference>